<evidence type="ECO:0000256" key="1">
    <source>
        <dbReference type="SAM" id="MobiDB-lite"/>
    </source>
</evidence>
<feature type="compositionally biased region" description="Basic residues" evidence="1">
    <location>
        <begin position="55"/>
        <end position="72"/>
    </location>
</feature>
<sequence length="563" mass="64269">MSRCFPFPPPGYEARPRSEQQHKDLLRKEKRKEKKRRKEKDRRKGERKENDRDHRKDKHNKKHKREKRRGRRKKEDTDKNKKQSLGQDTRNNYKHGNKKPEERGQNEAVKDMKPTDELIARTFVQDNTNLKYDNNRSLLSLSTDSIGATSSEVKEGNLLGRMVKKSVEATQDNHGMVQKSDSIARASKKGMGRDIGSKGKIKNGKNLQVGSAEKHSRRKHSCKGVDIWQDNSNAQRSSEEVHTANPSVSESKREANGRITQSPNTWQKAKEMGPDPEISVHSAKGENGRIGTKGGMMGKENQSANNCHGKMNQQFVRNKDTEVEWKTNYRKAVKGKDRDRVVKKRKTEYKNKENEVGGNGTVNEHKHEDLGARDDHIDNLMRLGFVNEQNFTSDNIKKRKDFDANNSPHEHSMRITKLPRVSPTKDEEICRHSQRITSYGSTELLDTNTREIDWHKPQGGYNNASTGSHYSEDDVSSVSSSGYKKNKGHLKQPHPDTKYLSQLYSIPPAQDFSGYIDQDWLFSQDGDGRKTAAFEAAESDQIWSDAQLIDTADVIALPYVVPL</sequence>
<feature type="compositionally biased region" description="Pro residues" evidence="1">
    <location>
        <begin position="1"/>
        <end position="11"/>
    </location>
</feature>
<feature type="region of interest" description="Disordered" evidence="1">
    <location>
        <begin position="1"/>
        <end position="114"/>
    </location>
</feature>
<dbReference type="PANTHER" id="PTHR34660">
    <property type="entry name" value="MYB-LIKE PROTEIN X"/>
    <property type="match status" value="1"/>
</dbReference>
<dbReference type="PANTHER" id="PTHR34660:SF25">
    <property type="match status" value="1"/>
</dbReference>
<reference evidence="2" key="1">
    <citation type="submission" date="2024-10" db="EMBL/GenBank/DDBJ databases">
        <authorList>
            <person name="Ryan C."/>
        </authorList>
    </citation>
    <scope>NUCLEOTIDE SEQUENCE [LARGE SCALE GENOMIC DNA]</scope>
</reference>
<evidence type="ECO:0000313" key="2">
    <source>
        <dbReference type="EMBL" id="CAL5005120.1"/>
    </source>
</evidence>
<feature type="compositionally biased region" description="Polar residues" evidence="1">
    <location>
        <begin position="460"/>
        <end position="469"/>
    </location>
</feature>
<feature type="region of interest" description="Disordered" evidence="1">
    <location>
        <begin position="455"/>
        <end position="494"/>
    </location>
</feature>
<feature type="region of interest" description="Disordered" evidence="1">
    <location>
        <begin position="169"/>
        <end position="307"/>
    </location>
</feature>
<name>A0ABC9BQU0_9POAL</name>
<proteinExistence type="predicted"/>
<feature type="compositionally biased region" description="Polar residues" evidence="1">
    <location>
        <begin position="258"/>
        <end position="267"/>
    </location>
</feature>
<gene>
    <name evidence="2" type="ORF">URODEC1_LOCUS67267</name>
</gene>
<dbReference type="AlphaFoldDB" id="A0ABC9BQU0"/>
<keyword evidence="3" id="KW-1185">Reference proteome</keyword>
<feature type="compositionally biased region" description="Basic and acidic residues" evidence="1">
    <location>
        <begin position="14"/>
        <end position="27"/>
    </location>
</feature>
<dbReference type="Proteomes" id="UP001497457">
    <property type="component" value="Chromosome 27b"/>
</dbReference>
<feature type="compositionally biased region" description="Basic and acidic residues" evidence="1">
    <location>
        <begin position="42"/>
        <end position="54"/>
    </location>
</feature>
<feature type="compositionally biased region" description="Basic and acidic residues" evidence="1">
    <location>
        <begin position="98"/>
        <end position="114"/>
    </location>
</feature>
<organism evidence="2 3">
    <name type="scientific">Urochloa decumbens</name>
    <dbReference type="NCBI Taxonomy" id="240449"/>
    <lineage>
        <taxon>Eukaryota</taxon>
        <taxon>Viridiplantae</taxon>
        <taxon>Streptophyta</taxon>
        <taxon>Embryophyta</taxon>
        <taxon>Tracheophyta</taxon>
        <taxon>Spermatophyta</taxon>
        <taxon>Magnoliopsida</taxon>
        <taxon>Liliopsida</taxon>
        <taxon>Poales</taxon>
        <taxon>Poaceae</taxon>
        <taxon>PACMAD clade</taxon>
        <taxon>Panicoideae</taxon>
        <taxon>Panicodae</taxon>
        <taxon>Paniceae</taxon>
        <taxon>Melinidinae</taxon>
        <taxon>Urochloa</taxon>
    </lineage>
</organism>
<protein>
    <submittedName>
        <fullName evidence="2">Uncharacterized protein</fullName>
    </submittedName>
</protein>
<feature type="compositionally biased region" description="Basic residues" evidence="1">
    <location>
        <begin position="28"/>
        <end position="41"/>
    </location>
</feature>
<evidence type="ECO:0000313" key="3">
    <source>
        <dbReference type="Proteomes" id="UP001497457"/>
    </source>
</evidence>
<dbReference type="EMBL" id="OZ075137">
    <property type="protein sequence ID" value="CAL5005120.1"/>
    <property type="molecule type" value="Genomic_DNA"/>
</dbReference>
<accession>A0ABC9BQU0</accession>